<feature type="chain" id="PRO_5045373304" description="YggN family protein" evidence="2">
    <location>
        <begin position="21"/>
        <end position="217"/>
    </location>
</feature>
<protein>
    <recommendedName>
        <fullName evidence="5">YggN family protein</fullName>
    </recommendedName>
</protein>
<feature type="signal peptide" evidence="2">
    <location>
        <begin position="1"/>
        <end position="20"/>
    </location>
</feature>
<sequence length="217" mass="23606">MNIRNVALALSLLLPIVAQAGEPTATGINAEVRQEMSDARKEVRAELAKAKLELATENLRIDNSLQFAGEDDDASDELPEAEITPQGDFLIEGKAQAIDAEQRRQLLAYRGQVVGIATTGIDIGQRAADAALDEVGDSSWVGLLFNAMSGRLERRVEQVVRQQVEPAVRGICRQLPAVRASQQQLAASLPQFRPYATLEAGDVEDCENLIQQEFALI</sequence>
<evidence type="ECO:0000256" key="2">
    <source>
        <dbReference type="SAM" id="SignalP"/>
    </source>
</evidence>
<evidence type="ECO:0000313" key="3">
    <source>
        <dbReference type="EMBL" id="MEG3184775.1"/>
    </source>
</evidence>
<accession>A0ABU7Z0K4</accession>
<proteinExistence type="predicted"/>
<dbReference type="Proteomes" id="UP001355056">
    <property type="component" value="Unassembled WGS sequence"/>
</dbReference>
<organism evidence="3 4">
    <name type="scientific">Novilysobacter erysipheiresistens</name>
    <dbReference type="NCBI Taxonomy" id="1749332"/>
    <lineage>
        <taxon>Bacteria</taxon>
        <taxon>Pseudomonadati</taxon>
        <taxon>Pseudomonadota</taxon>
        <taxon>Gammaproteobacteria</taxon>
        <taxon>Lysobacterales</taxon>
        <taxon>Lysobacteraceae</taxon>
        <taxon>Novilysobacter</taxon>
    </lineage>
</organism>
<keyword evidence="2" id="KW-0732">Signal</keyword>
<evidence type="ECO:0000313" key="4">
    <source>
        <dbReference type="Proteomes" id="UP001355056"/>
    </source>
</evidence>
<reference evidence="3 4" key="1">
    <citation type="journal article" date="2016" name="Int. J. Syst. Evol. Microbiol.">
        <title>Lysobacter erysipheiresistens sp. nov., an antagonist of powdery mildew, isolated from tobacco-cultivated soil.</title>
        <authorList>
            <person name="Xie B."/>
            <person name="Li T."/>
            <person name="Lin X."/>
            <person name="Wang C.J."/>
            <person name="Chen Y.J."/>
            <person name="Liu W.J."/>
            <person name="Zhao Z.W."/>
        </authorList>
    </citation>
    <scope>NUCLEOTIDE SEQUENCE [LARGE SCALE GENOMIC DNA]</scope>
    <source>
        <strain evidence="3 4">RS-LYSO-3</strain>
    </source>
</reference>
<gene>
    <name evidence="3" type="ORF">SNE34_12215</name>
</gene>
<feature type="coiled-coil region" evidence="1">
    <location>
        <begin position="29"/>
        <end position="60"/>
    </location>
</feature>
<keyword evidence="4" id="KW-1185">Reference proteome</keyword>
<evidence type="ECO:0008006" key="5">
    <source>
        <dbReference type="Google" id="ProtNLM"/>
    </source>
</evidence>
<comment type="caution">
    <text evidence="3">The sequence shown here is derived from an EMBL/GenBank/DDBJ whole genome shotgun (WGS) entry which is preliminary data.</text>
</comment>
<dbReference type="RefSeq" id="WP_332617614.1">
    <property type="nucleotide sequence ID" value="NZ_JAXGFP010000006.1"/>
</dbReference>
<name>A0ABU7Z0K4_9GAMM</name>
<evidence type="ECO:0000256" key="1">
    <source>
        <dbReference type="SAM" id="Coils"/>
    </source>
</evidence>
<keyword evidence="1" id="KW-0175">Coiled coil</keyword>
<dbReference type="EMBL" id="JAXGFP010000006">
    <property type="protein sequence ID" value="MEG3184775.1"/>
    <property type="molecule type" value="Genomic_DNA"/>
</dbReference>